<reference evidence="1" key="2">
    <citation type="submission" date="2016-02" db="EMBL/GenBank/DDBJ databases">
        <authorList>
            <person name="Wen L."/>
            <person name="He K."/>
            <person name="Yang H."/>
        </authorList>
    </citation>
    <scope>NUCLEOTIDE SEQUENCE</scope>
</reference>
<reference evidence="1" key="1">
    <citation type="journal article" date="2016" name="Appl. Environ. Microbiol.">
        <title>Diversity of the Tetracycline Mobilome within a Chinese Pig Manure Sample.</title>
        <authorList>
            <person name="Leclercq S.O."/>
            <person name="Wang C."/>
            <person name="Zhu Y."/>
            <person name="Wu H."/>
            <person name="Du X."/>
            <person name="Liu Z."/>
            <person name="Feng J."/>
        </authorList>
    </citation>
    <scope>NUCLEOTIDE SEQUENCE</scope>
</reference>
<dbReference type="EMBL" id="KU736867">
    <property type="protein sequence ID" value="AMP42127.1"/>
    <property type="molecule type" value="Genomic_DNA"/>
</dbReference>
<proteinExistence type="predicted"/>
<protein>
    <submittedName>
        <fullName evidence="1">Uncharacterized protein</fullName>
    </submittedName>
</protein>
<accession>A0A142BVI9</accession>
<dbReference type="AlphaFoldDB" id="A0A142BVI9"/>
<evidence type="ECO:0000313" key="1">
    <source>
        <dbReference type="EMBL" id="AMP42127.1"/>
    </source>
</evidence>
<organism evidence="1">
    <name type="scientific">uncultured bacterium IN-02</name>
    <dbReference type="NCBI Taxonomy" id="1805580"/>
    <lineage>
        <taxon>Bacteria</taxon>
        <taxon>environmental samples</taxon>
    </lineage>
</organism>
<sequence length="102" mass="10781">MFRRRVFYDAATGAVLRCAMAEGCLAGDYTAEREAAVLGLSGCAYMEWMEPDAAVEAAFAPVDAVGNARTVTVAVDISGLAPQLIFSYAPPEQESGEVQEDA</sequence>
<name>A0A142BVI9_9BACT</name>